<dbReference type="EMBL" id="JAASTW010000003">
    <property type="protein sequence ID" value="MBC1488101.1"/>
    <property type="molecule type" value="Genomic_DNA"/>
</dbReference>
<dbReference type="Proteomes" id="UP000561617">
    <property type="component" value="Unassembled WGS sequence"/>
</dbReference>
<gene>
    <name evidence="10" type="ORF">HCJ38_03630</name>
</gene>
<organism evidence="10 11">
    <name type="scientific">Listeria immobilis</name>
    <dbReference type="NCBI Taxonomy" id="2713502"/>
    <lineage>
        <taxon>Bacteria</taxon>
        <taxon>Bacillati</taxon>
        <taxon>Bacillota</taxon>
        <taxon>Bacilli</taxon>
        <taxon>Bacillales</taxon>
        <taxon>Listeriaceae</taxon>
        <taxon>Listeria</taxon>
    </lineage>
</organism>
<dbReference type="Pfam" id="PF01478">
    <property type="entry name" value="Peptidase_A24"/>
    <property type="match status" value="1"/>
</dbReference>
<dbReference type="RefSeq" id="WP_185380662.1">
    <property type="nucleotide sequence ID" value="NZ_JAASTW010000003.1"/>
</dbReference>
<feature type="transmembrane region" description="Helical" evidence="7">
    <location>
        <begin position="119"/>
        <end position="138"/>
    </location>
</feature>
<dbReference type="PANTHER" id="PTHR30487:SF0">
    <property type="entry name" value="PREPILIN LEADER PEPTIDASE_N-METHYLTRANSFERASE-RELATED"/>
    <property type="match status" value="1"/>
</dbReference>
<evidence type="ECO:0000256" key="1">
    <source>
        <dbReference type="ARBA" id="ARBA00004651"/>
    </source>
</evidence>
<dbReference type="InterPro" id="IPR050882">
    <property type="entry name" value="Prepilin_peptidase/N-MTase"/>
</dbReference>
<evidence type="ECO:0000256" key="4">
    <source>
        <dbReference type="ARBA" id="ARBA00022692"/>
    </source>
</evidence>
<feature type="transmembrane region" description="Helical" evidence="7">
    <location>
        <begin position="150"/>
        <end position="168"/>
    </location>
</feature>
<evidence type="ECO:0000256" key="5">
    <source>
        <dbReference type="ARBA" id="ARBA00022989"/>
    </source>
</evidence>
<comment type="similarity">
    <text evidence="2">Belongs to the peptidase A24 family.</text>
</comment>
<evidence type="ECO:0000313" key="11">
    <source>
        <dbReference type="Proteomes" id="UP000561617"/>
    </source>
</evidence>
<feature type="domain" description="Prepilin type IV endopeptidase peptidase" evidence="8">
    <location>
        <begin position="102"/>
        <end position="203"/>
    </location>
</feature>
<dbReference type="InterPro" id="IPR000045">
    <property type="entry name" value="Prepilin_IV_endopep_pep"/>
</dbReference>
<evidence type="ECO:0000256" key="7">
    <source>
        <dbReference type="SAM" id="Phobius"/>
    </source>
</evidence>
<feature type="transmembrane region" description="Helical" evidence="7">
    <location>
        <begin position="218"/>
        <end position="235"/>
    </location>
</feature>
<dbReference type="Pfam" id="PF06750">
    <property type="entry name" value="A24_N_bact"/>
    <property type="match status" value="1"/>
</dbReference>
<sequence>MIYFLLIVYSAIFISFIQVAAECIPINSPFLFRFSECNNCKKNLPFHQIIPIYSFLFLKGVSSCCKTAIPISYFLLEVLTPIYILVLYHEFSFSYYFFICGICYYFLAFFFITDILYMYVPNAIIILFSVIILFIYFLFQQPLFVLTRSILMSTIFYLLFFFVFRKGIGLGDIKLFIILSSFLGFKMGYYIFFLAILAGTIILLIAVALKKIKKNRQVPFVPFIFISFIIVSILMK</sequence>
<reference evidence="10 11" key="1">
    <citation type="submission" date="2020-03" db="EMBL/GenBank/DDBJ databases">
        <title>Soil Listeria distribution.</title>
        <authorList>
            <person name="Liao J."/>
            <person name="Wiedmann M."/>
        </authorList>
    </citation>
    <scope>NUCLEOTIDE SEQUENCE [LARGE SCALE GENOMIC DNA]</scope>
    <source>
        <strain evidence="10 11">FSL L7-1554</strain>
    </source>
</reference>
<feature type="transmembrane region" description="Helical" evidence="7">
    <location>
        <begin position="95"/>
        <end position="113"/>
    </location>
</feature>
<evidence type="ECO:0000313" key="10">
    <source>
        <dbReference type="EMBL" id="MBC1488101.1"/>
    </source>
</evidence>
<proteinExistence type="inferred from homology"/>
<dbReference type="GO" id="GO:0006465">
    <property type="term" value="P:signal peptide processing"/>
    <property type="evidence" value="ECO:0007669"/>
    <property type="project" value="TreeGrafter"/>
</dbReference>
<name>A0A7X1C8B0_9LIST</name>
<protein>
    <submittedName>
        <fullName evidence="10">Prepilin peptidase</fullName>
    </submittedName>
</protein>
<evidence type="ECO:0000256" key="3">
    <source>
        <dbReference type="ARBA" id="ARBA00022475"/>
    </source>
</evidence>
<evidence type="ECO:0000256" key="6">
    <source>
        <dbReference type="ARBA" id="ARBA00023136"/>
    </source>
</evidence>
<dbReference type="AlphaFoldDB" id="A0A7X1C8B0"/>
<comment type="caution">
    <text evidence="10">The sequence shown here is derived from an EMBL/GenBank/DDBJ whole genome shotgun (WGS) entry which is preliminary data.</text>
</comment>
<keyword evidence="4 7" id="KW-0812">Transmembrane</keyword>
<dbReference type="PANTHER" id="PTHR30487">
    <property type="entry name" value="TYPE 4 PREPILIN-LIKE PROTEINS LEADER PEPTIDE-PROCESSING ENZYME"/>
    <property type="match status" value="1"/>
</dbReference>
<dbReference type="GO" id="GO:0004190">
    <property type="term" value="F:aspartic-type endopeptidase activity"/>
    <property type="evidence" value="ECO:0007669"/>
    <property type="project" value="InterPro"/>
</dbReference>
<feature type="transmembrane region" description="Helical" evidence="7">
    <location>
        <begin position="188"/>
        <end position="209"/>
    </location>
</feature>
<keyword evidence="6 7" id="KW-0472">Membrane</keyword>
<evidence type="ECO:0000259" key="9">
    <source>
        <dbReference type="Pfam" id="PF06750"/>
    </source>
</evidence>
<accession>A0A7X1C8B0</accession>
<keyword evidence="5 7" id="KW-1133">Transmembrane helix</keyword>
<dbReference type="InterPro" id="IPR010627">
    <property type="entry name" value="Prepilin_pept_A24_N"/>
</dbReference>
<feature type="transmembrane region" description="Helical" evidence="7">
    <location>
        <begin position="68"/>
        <end position="88"/>
    </location>
</feature>
<comment type="subcellular location">
    <subcellularLocation>
        <location evidence="1">Cell membrane</location>
        <topology evidence="1">Multi-pass membrane protein</topology>
    </subcellularLocation>
</comment>
<feature type="domain" description="Prepilin peptidase A24 N-terminal" evidence="9">
    <location>
        <begin position="9"/>
        <end position="91"/>
    </location>
</feature>
<dbReference type="Gene3D" id="1.20.120.1220">
    <property type="match status" value="1"/>
</dbReference>
<dbReference type="GO" id="GO:0005886">
    <property type="term" value="C:plasma membrane"/>
    <property type="evidence" value="ECO:0007669"/>
    <property type="project" value="UniProtKB-SubCell"/>
</dbReference>
<evidence type="ECO:0000256" key="2">
    <source>
        <dbReference type="ARBA" id="ARBA00005801"/>
    </source>
</evidence>
<evidence type="ECO:0000259" key="8">
    <source>
        <dbReference type="Pfam" id="PF01478"/>
    </source>
</evidence>
<keyword evidence="3" id="KW-1003">Cell membrane</keyword>